<evidence type="ECO:0000313" key="10">
    <source>
        <dbReference type="Proteomes" id="UP001519343"/>
    </source>
</evidence>
<reference evidence="9 10" key="1">
    <citation type="submission" date="2021-03" db="EMBL/GenBank/DDBJ databases">
        <title>Genomic Encyclopedia of Type Strains, Phase IV (KMG-IV): sequencing the most valuable type-strain genomes for metagenomic binning, comparative biology and taxonomic classification.</title>
        <authorList>
            <person name="Goeker M."/>
        </authorList>
    </citation>
    <scope>NUCLEOTIDE SEQUENCE [LARGE SCALE GENOMIC DNA]</scope>
    <source>
        <strain evidence="9 10">DSM 24738</strain>
    </source>
</reference>
<evidence type="ECO:0000256" key="4">
    <source>
        <dbReference type="ARBA" id="ARBA00022692"/>
    </source>
</evidence>
<dbReference type="PANTHER" id="PTHR32322">
    <property type="entry name" value="INNER MEMBRANE TRANSPORTER"/>
    <property type="match status" value="1"/>
</dbReference>
<name>A0ABS4GPB7_9BACL</name>
<keyword evidence="4 7" id="KW-0812">Transmembrane</keyword>
<feature type="transmembrane region" description="Helical" evidence="7">
    <location>
        <begin position="182"/>
        <end position="201"/>
    </location>
</feature>
<dbReference type="Pfam" id="PF00892">
    <property type="entry name" value="EamA"/>
    <property type="match status" value="2"/>
</dbReference>
<evidence type="ECO:0000256" key="6">
    <source>
        <dbReference type="ARBA" id="ARBA00023136"/>
    </source>
</evidence>
<feature type="transmembrane region" description="Helical" evidence="7">
    <location>
        <begin position="244"/>
        <end position="263"/>
    </location>
</feature>
<evidence type="ECO:0000259" key="8">
    <source>
        <dbReference type="Pfam" id="PF00892"/>
    </source>
</evidence>
<keyword evidence="6 7" id="KW-0472">Membrane</keyword>
<evidence type="ECO:0000256" key="2">
    <source>
        <dbReference type="ARBA" id="ARBA00007362"/>
    </source>
</evidence>
<evidence type="ECO:0000256" key="5">
    <source>
        <dbReference type="ARBA" id="ARBA00022989"/>
    </source>
</evidence>
<comment type="caution">
    <text evidence="9">The sequence shown here is derived from an EMBL/GenBank/DDBJ whole genome shotgun (WGS) entry which is preliminary data.</text>
</comment>
<dbReference type="EMBL" id="JAGGKT010000005">
    <property type="protein sequence ID" value="MBP1932113.1"/>
    <property type="molecule type" value="Genomic_DNA"/>
</dbReference>
<feature type="transmembrane region" description="Helical" evidence="7">
    <location>
        <begin position="39"/>
        <end position="59"/>
    </location>
</feature>
<protein>
    <submittedName>
        <fullName evidence="9">Drug/metabolite transporter (DMT)-like permease</fullName>
    </submittedName>
</protein>
<evidence type="ECO:0000256" key="1">
    <source>
        <dbReference type="ARBA" id="ARBA00004651"/>
    </source>
</evidence>
<keyword evidence="3" id="KW-1003">Cell membrane</keyword>
<comment type="similarity">
    <text evidence="2">Belongs to the EamA transporter family.</text>
</comment>
<keyword evidence="5 7" id="KW-1133">Transmembrane helix</keyword>
<dbReference type="Proteomes" id="UP001519343">
    <property type="component" value="Unassembled WGS sequence"/>
</dbReference>
<comment type="subcellular location">
    <subcellularLocation>
        <location evidence="1">Cell membrane</location>
        <topology evidence="1">Multi-pass membrane protein</topology>
    </subcellularLocation>
</comment>
<dbReference type="PANTHER" id="PTHR32322:SF18">
    <property type="entry name" value="S-ADENOSYLMETHIONINE_S-ADENOSYLHOMOCYSTEINE TRANSPORTER"/>
    <property type="match status" value="1"/>
</dbReference>
<proteinExistence type="inferred from homology"/>
<feature type="transmembrane region" description="Helical" evidence="7">
    <location>
        <begin position="213"/>
        <end position="232"/>
    </location>
</feature>
<feature type="transmembrane region" description="Helical" evidence="7">
    <location>
        <begin position="124"/>
        <end position="144"/>
    </location>
</feature>
<organism evidence="9 10">
    <name type="scientific">Ammoniphilus resinae</name>
    <dbReference type="NCBI Taxonomy" id="861532"/>
    <lineage>
        <taxon>Bacteria</taxon>
        <taxon>Bacillati</taxon>
        <taxon>Bacillota</taxon>
        <taxon>Bacilli</taxon>
        <taxon>Bacillales</taxon>
        <taxon>Paenibacillaceae</taxon>
        <taxon>Aneurinibacillus group</taxon>
        <taxon>Ammoniphilus</taxon>
    </lineage>
</organism>
<feature type="domain" description="EamA" evidence="8">
    <location>
        <begin position="151"/>
        <end position="286"/>
    </location>
</feature>
<evidence type="ECO:0000256" key="7">
    <source>
        <dbReference type="SAM" id="Phobius"/>
    </source>
</evidence>
<dbReference type="InterPro" id="IPR037185">
    <property type="entry name" value="EmrE-like"/>
</dbReference>
<feature type="transmembrane region" description="Helical" evidence="7">
    <location>
        <begin position="71"/>
        <end position="93"/>
    </location>
</feature>
<dbReference type="SUPFAM" id="SSF103481">
    <property type="entry name" value="Multidrug resistance efflux transporter EmrE"/>
    <property type="match status" value="2"/>
</dbReference>
<evidence type="ECO:0000256" key="3">
    <source>
        <dbReference type="ARBA" id="ARBA00022475"/>
    </source>
</evidence>
<gene>
    <name evidence="9" type="ORF">J2Z37_002114</name>
</gene>
<evidence type="ECO:0000313" key="9">
    <source>
        <dbReference type="EMBL" id="MBP1932113.1"/>
    </source>
</evidence>
<feature type="transmembrane region" description="Helical" evidence="7">
    <location>
        <begin position="269"/>
        <end position="285"/>
    </location>
</feature>
<dbReference type="InterPro" id="IPR050638">
    <property type="entry name" value="AA-Vitamin_Transporters"/>
</dbReference>
<dbReference type="Gene3D" id="1.10.3730.20">
    <property type="match status" value="1"/>
</dbReference>
<feature type="transmembrane region" description="Helical" evidence="7">
    <location>
        <begin position="7"/>
        <end position="27"/>
    </location>
</feature>
<feature type="transmembrane region" description="Helical" evidence="7">
    <location>
        <begin position="99"/>
        <end position="117"/>
    </location>
</feature>
<feature type="transmembrane region" description="Helical" evidence="7">
    <location>
        <begin position="150"/>
        <end position="170"/>
    </location>
</feature>
<keyword evidence="10" id="KW-1185">Reference proteome</keyword>
<feature type="domain" description="EamA" evidence="8">
    <location>
        <begin position="11"/>
        <end position="140"/>
    </location>
</feature>
<accession>A0ABS4GPB7</accession>
<dbReference type="InterPro" id="IPR000620">
    <property type="entry name" value="EamA_dom"/>
</dbReference>
<dbReference type="RefSeq" id="WP_342453811.1">
    <property type="nucleotide sequence ID" value="NZ_JAGGKT010000005.1"/>
</dbReference>
<sequence>MGGYSRFKTFFMISFLVLVWGGIWPIYKIALAYSPPLLFAGMRTLLGGLLLAIPILATYKRIKWKETWHIFLLSGLFNAGINNGANAVGLIYFPAGLSSVITFLQPVIVSIFAWLWLKEKLTFVKVIGLFLGFLGVLVVSSHSLSGQQSILGILFALINAVSWAFGVIYVKKVGYKVDFMWLLALQFIFGGVILTIAGLSLENVSDIVWNFPYAAGLLYGAIFGAALSWVVYLKLMKNGDTSKVASFTFLVPVIAVFCGTLFLGEPFTLYLVIGLGLIAFSIYLVNRRDPKAGMQAVAGKQLGLTR</sequence>